<organism evidence="8 9">
    <name type="scientific">Oldenlandia corymbosa var. corymbosa</name>
    <dbReference type="NCBI Taxonomy" id="529605"/>
    <lineage>
        <taxon>Eukaryota</taxon>
        <taxon>Viridiplantae</taxon>
        <taxon>Streptophyta</taxon>
        <taxon>Embryophyta</taxon>
        <taxon>Tracheophyta</taxon>
        <taxon>Spermatophyta</taxon>
        <taxon>Magnoliopsida</taxon>
        <taxon>eudicotyledons</taxon>
        <taxon>Gunneridae</taxon>
        <taxon>Pentapetalae</taxon>
        <taxon>asterids</taxon>
        <taxon>lamiids</taxon>
        <taxon>Gentianales</taxon>
        <taxon>Rubiaceae</taxon>
        <taxon>Rubioideae</taxon>
        <taxon>Spermacoceae</taxon>
        <taxon>Hedyotis-Oldenlandia complex</taxon>
        <taxon>Oldenlandia</taxon>
    </lineage>
</organism>
<evidence type="ECO:0000259" key="7">
    <source>
        <dbReference type="PROSITE" id="PS51005"/>
    </source>
</evidence>
<name>A0AAV1CL19_OLDCO</name>
<dbReference type="EMBL" id="OX459119">
    <property type="protein sequence ID" value="CAI9096050.1"/>
    <property type="molecule type" value="Genomic_DNA"/>
</dbReference>
<evidence type="ECO:0000313" key="9">
    <source>
        <dbReference type="Proteomes" id="UP001161247"/>
    </source>
</evidence>
<feature type="domain" description="NAC" evidence="7">
    <location>
        <begin position="8"/>
        <end position="178"/>
    </location>
</feature>
<keyword evidence="9" id="KW-1185">Reference proteome</keyword>
<dbReference type="PROSITE" id="PS51005">
    <property type="entry name" value="NAC"/>
    <property type="match status" value="1"/>
</dbReference>
<evidence type="ECO:0000256" key="6">
    <source>
        <dbReference type="SAM" id="MobiDB-lite"/>
    </source>
</evidence>
<feature type="region of interest" description="Disordered" evidence="6">
    <location>
        <begin position="352"/>
        <end position="377"/>
    </location>
</feature>
<dbReference type="InterPro" id="IPR003441">
    <property type="entry name" value="NAC-dom"/>
</dbReference>
<protein>
    <submittedName>
        <fullName evidence="8">OLC1v1032117C1</fullName>
    </submittedName>
</protein>
<gene>
    <name evidence="8" type="ORF">OLC1_LOCUS6890</name>
</gene>
<evidence type="ECO:0000313" key="8">
    <source>
        <dbReference type="EMBL" id="CAI9096050.1"/>
    </source>
</evidence>
<accession>A0AAV1CL19</accession>
<keyword evidence="5" id="KW-0539">Nucleus</keyword>
<proteinExistence type="predicted"/>
<dbReference type="AlphaFoldDB" id="A0AAV1CL19"/>
<dbReference type="Pfam" id="PF02365">
    <property type="entry name" value="NAM"/>
    <property type="match status" value="1"/>
</dbReference>
<dbReference type="GO" id="GO:0003677">
    <property type="term" value="F:DNA binding"/>
    <property type="evidence" value="ECO:0007669"/>
    <property type="project" value="UniProtKB-KW"/>
</dbReference>
<dbReference type="PANTHER" id="PTHR31989">
    <property type="entry name" value="NAC DOMAIN-CONTAINING PROTEIN 82-RELATED"/>
    <property type="match status" value="1"/>
</dbReference>
<dbReference type="GO" id="GO:0005634">
    <property type="term" value="C:nucleus"/>
    <property type="evidence" value="ECO:0007669"/>
    <property type="project" value="UniProtKB-SubCell"/>
</dbReference>
<evidence type="ECO:0000256" key="5">
    <source>
        <dbReference type="ARBA" id="ARBA00023242"/>
    </source>
</evidence>
<comment type="subcellular location">
    <subcellularLocation>
        <location evidence="1">Nucleus</location>
    </subcellularLocation>
</comment>
<dbReference type="InterPro" id="IPR036093">
    <property type="entry name" value="NAC_dom_sf"/>
</dbReference>
<evidence type="ECO:0000256" key="2">
    <source>
        <dbReference type="ARBA" id="ARBA00023015"/>
    </source>
</evidence>
<evidence type="ECO:0000256" key="3">
    <source>
        <dbReference type="ARBA" id="ARBA00023125"/>
    </source>
</evidence>
<evidence type="ECO:0000256" key="1">
    <source>
        <dbReference type="ARBA" id="ARBA00004123"/>
    </source>
</evidence>
<reference evidence="8" key="1">
    <citation type="submission" date="2023-03" db="EMBL/GenBank/DDBJ databases">
        <authorList>
            <person name="Julca I."/>
        </authorList>
    </citation>
    <scope>NUCLEOTIDE SEQUENCE</scope>
</reference>
<evidence type="ECO:0000256" key="4">
    <source>
        <dbReference type="ARBA" id="ARBA00023163"/>
    </source>
</evidence>
<keyword evidence="3" id="KW-0238">DNA-binding</keyword>
<keyword evidence="4" id="KW-0804">Transcription</keyword>
<dbReference type="Proteomes" id="UP001161247">
    <property type="component" value="Chromosome 2"/>
</dbReference>
<dbReference type="Gene3D" id="2.170.150.80">
    <property type="entry name" value="NAC domain"/>
    <property type="match status" value="1"/>
</dbReference>
<dbReference type="SUPFAM" id="SSF101941">
    <property type="entry name" value="NAC domain"/>
    <property type="match status" value="1"/>
</dbReference>
<dbReference type="GO" id="GO:0006355">
    <property type="term" value="P:regulation of DNA-templated transcription"/>
    <property type="evidence" value="ECO:0007669"/>
    <property type="project" value="InterPro"/>
</dbReference>
<keyword evidence="2" id="KW-0805">Transcription regulation</keyword>
<sequence length="377" mass="42322">MGYQGGNTATGVRFKPTRQELISLLRHKVSGKEVSSVTDSVLEKSLYGGEGFEPWNVFSGIDDDNYWGFYDESVTNDTRRVIYVITTLSRKSAKKMSRTAGCGTWELQTKRETIKNYNGDKIEGSMRMLKYVVDYESSSTAIGKGYWYMHEYNLSEETLKELGFSGTTQYVICRVIKDPAEACAESSPKTRVSKKRKIDNYNQSEVQEDRDQGTKVLNYNRGTVTSQEAYCPVDKNQATPANNHQVITSDDCHMEYSLSVQRSGDIVNQPSSTIMDGQSCGATESSFSQSYDGLDMFSMQDLSTKEWPDLGDFLMQLPDNFLDFSTEPLEDLPESSTDLPEDLLEFSTQLMEDDGVDDTEPWKSLPGLSVDPSPDDS</sequence>